<gene>
    <name evidence="1" type="ORF">ERS007657_02049</name>
    <name evidence="3" type="ORF">ERS007703_04267</name>
    <name evidence="2" type="ORF">ERS027659_05060</name>
</gene>
<accession>A0A0T9FDH8</accession>
<dbReference type="AlphaFoldDB" id="A0A0T9FDH8"/>
<name>A0A0T9FDH8_MYCTX</name>
<dbReference type="Proteomes" id="UP000046680">
    <property type="component" value="Unassembled WGS sequence"/>
</dbReference>
<evidence type="ECO:0000313" key="3">
    <source>
        <dbReference type="EMBL" id="COW81278.1"/>
    </source>
</evidence>
<proteinExistence type="predicted"/>
<evidence type="ECO:0000313" key="1">
    <source>
        <dbReference type="EMBL" id="CFR82423.1"/>
    </source>
</evidence>
<dbReference type="EMBL" id="CSAE01000716">
    <property type="protein sequence ID" value="COW81278.1"/>
    <property type="molecule type" value="Genomic_DNA"/>
</dbReference>
<sequence length="31" mass="3455">MIAILRLDKLKFRSLKTSSGISGSRAFRACQ</sequence>
<evidence type="ECO:0000313" key="4">
    <source>
        <dbReference type="Proteomes" id="UP000038802"/>
    </source>
</evidence>
<evidence type="ECO:0000313" key="6">
    <source>
        <dbReference type="Proteomes" id="UP000050164"/>
    </source>
</evidence>
<evidence type="ECO:0000313" key="2">
    <source>
        <dbReference type="EMBL" id="CKU11689.1"/>
    </source>
</evidence>
<reference evidence="4 5" key="2">
    <citation type="submission" date="2015-03" db="EMBL/GenBank/DDBJ databases">
        <authorList>
            <consortium name="Pathogen Informatics"/>
        </authorList>
    </citation>
    <scope>NUCLEOTIDE SEQUENCE [LARGE SCALE GENOMIC DNA]</scope>
    <source>
        <strain evidence="2 6">Bir 185</strain>
        <strain evidence="1 5">C09601061</strain>
        <strain evidence="4">K00500041</strain>
    </source>
</reference>
<dbReference type="EMBL" id="CGCX01000724">
    <property type="protein sequence ID" value="CFR82423.1"/>
    <property type="molecule type" value="Genomic_DNA"/>
</dbReference>
<reference evidence="3" key="1">
    <citation type="submission" date="2015-03" db="EMBL/GenBank/DDBJ databases">
        <authorList>
            <person name="Murphy D."/>
        </authorList>
    </citation>
    <scope>NUCLEOTIDE SEQUENCE [LARGE SCALE GENOMIC DNA]</scope>
    <source>
        <strain evidence="3">K00500041</strain>
    </source>
</reference>
<dbReference type="Proteomes" id="UP000050164">
    <property type="component" value="Unassembled WGS sequence"/>
</dbReference>
<protein>
    <submittedName>
        <fullName evidence="3">Uncharacterized protein</fullName>
    </submittedName>
</protein>
<dbReference type="Proteomes" id="UP000038802">
    <property type="component" value="Unassembled WGS sequence"/>
</dbReference>
<organism evidence="3 4">
    <name type="scientific">Mycobacterium tuberculosis</name>
    <dbReference type="NCBI Taxonomy" id="1773"/>
    <lineage>
        <taxon>Bacteria</taxon>
        <taxon>Bacillati</taxon>
        <taxon>Actinomycetota</taxon>
        <taxon>Actinomycetes</taxon>
        <taxon>Mycobacteriales</taxon>
        <taxon>Mycobacteriaceae</taxon>
        <taxon>Mycobacterium</taxon>
        <taxon>Mycobacterium tuberculosis complex</taxon>
    </lineage>
</organism>
<evidence type="ECO:0000313" key="5">
    <source>
        <dbReference type="Proteomes" id="UP000046680"/>
    </source>
</evidence>
<dbReference type="EMBL" id="CNFT01002274">
    <property type="protein sequence ID" value="CKU11689.1"/>
    <property type="molecule type" value="Genomic_DNA"/>
</dbReference>